<dbReference type="STRING" id="1453999.AW06_003849"/>
<gene>
    <name evidence="4" type="primary">gmr_16</name>
    <name evidence="4" type="ORF">AW06_003849</name>
</gene>
<dbReference type="GO" id="GO:0071111">
    <property type="term" value="F:cyclic-guanylate-specific phosphodiesterase activity"/>
    <property type="evidence" value="ECO:0007669"/>
    <property type="project" value="UniProtKB-EC"/>
</dbReference>
<dbReference type="GO" id="GO:0016020">
    <property type="term" value="C:membrane"/>
    <property type="evidence" value="ECO:0007669"/>
    <property type="project" value="InterPro"/>
</dbReference>
<reference evidence="4" key="1">
    <citation type="submission" date="2014-02" db="EMBL/GenBank/DDBJ databases">
        <title>Expanding our view of genomic diversity in Candidatus Accumulibacter clades.</title>
        <authorList>
            <person name="Skennerton C.T."/>
            <person name="Barr J.J."/>
            <person name="Slater F.R."/>
            <person name="Bond P.L."/>
            <person name="Tyson G.W."/>
        </authorList>
    </citation>
    <scope>NUCLEOTIDE SEQUENCE [LARGE SCALE GENOMIC DNA]</scope>
</reference>
<dbReference type="NCBIfam" id="TIGR00254">
    <property type="entry name" value="GGDEF"/>
    <property type="match status" value="1"/>
</dbReference>
<evidence type="ECO:0000313" key="4">
    <source>
        <dbReference type="EMBL" id="KFB75132.1"/>
    </source>
</evidence>
<dbReference type="SMART" id="SM00304">
    <property type="entry name" value="HAMP"/>
    <property type="match status" value="1"/>
</dbReference>
<feature type="transmembrane region" description="Helical" evidence="1">
    <location>
        <begin position="298"/>
        <end position="319"/>
    </location>
</feature>
<organism evidence="4 5">
    <name type="scientific">Candidatus Accumulibacter cognatus</name>
    <dbReference type="NCBI Taxonomy" id="2954383"/>
    <lineage>
        <taxon>Bacteria</taxon>
        <taxon>Pseudomonadati</taxon>
        <taxon>Pseudomonadota</taxon>
        <taxon>Betaproteobacteria</taxon>
        <taxon>Candidatus Accumulibacter</taxon>
    </lineage>
</organism>
<dbReference type="AlphaFoldDB" id="A0A080M1I3"/>
<evidence type="ECO:0000259" key="3">
    <source>
        <dbReference type="PROSITE" id="PS50887"/>
    </source>
</evidence>
<evidence type="ECO:0000256" key="1">
    <source>
        <dbReference type="SAM" id="Phobius"/>
    </source>
</evidence>
<dbReference type="EMBL" id="JDST02000104">
    <property type="protein sequence ID" value="KFB75132.1"/>
    <property type="molecule type" value="Genomic_DNA"/>
</dbReference>
<feature type="domain" description="HAMP" evidence="2">
    <location>
        <begin position="316"/>
        <end position="366"/>
    </location>
</feature>
<dbReference type="RefSeq" id="WP_034952690.1">
    <property type="nucleotide sequence ID" value="NZ_JDST02000104.1"/>
</dbReference>
<keyword evidence="1" id="KW-1133">Transmembrane helix</keyword>
<dbReference type="InterPro" id="IPR029787">
    <property type="entry name" value="Nucleotide_cyclase"/>
</dbReference>
<dbReference type="CDD" id="cd12914">
    <property type="entry name" value="PDC1_DGC_like"/>
    <property type="match status" value="1"/>
</dbReference>
<keyword evidence="1" id="KW-0472">Membrane</keyword>
<dbReference type="PROSITE" id="PS50887">
    <property type="entry name" value="GGDEF"/>
    <property type="match status" value="1"/>
</dbReference>
<dbReference type="PANTHER" id="PTHR46663:SF2">
    <property type="entry name" value="GGDEF DOMAIN-CONTAINING PROTEIN"/>
    <property type="match status" value="1"/>
</dbReference>
<dbReference type="Proteomes" id="UP000021315">
    <property type="component" value="Unassembled WGS sequence"/>
</dbReference>
<dbReference type="GO" id="GO:0007165">
    <property type="term" value="P:signal transduction"/>
    <property type="evidence" value="ECO:0007669"/>
    <property type="project" value="InterPro"/>
</dbReference>
<dbReference type="Gene3D" id="3.30.450.20">
    <property type="entry name" value="PAS domain"/>
    <property type="match status" value="1"/>
</dbReference>
<dbReference type="InterPro" id="IPR000160">
    <property type="entry name" value="GGDEF_dom"/>
</dbReference>
<keyword evidence="1" id="KW-0812">Transmembrane</keyword>
<accession>A0A080M1I3</accession>
<proteinExistence type="predicted"/>
<dbReference type="PROSITE" id="PS50885">
    <property type="entry name" value="HAMP"/>
    <property type="match status" value="1"/>
</dbReference>
<dbReference type="CDD" id="cd06225">
    <property type="entry name" value="HAMP"/>
    <property type="match status" value="1"/>
</dbReference>
<evidence type="ECO:0000313" key="5">
    <source>
        <dbReference type="Proteomes" id="UP000021315"/>
    </source>
</evidence>
<dbReference type="PANTHER" id="PTHR46663">
    <property type="entry name" value="DIGUANYLATE CYCLASE DGCT-RELATED"/>
    <property type="match status" value="1"/>
</dbReference>
<dbReference type="CDD" id="cd01949">
    <property type="entry name" value="GGDEF"/>
    <property type="match status" value="1"/>
</dbReference>
<dbReference type="InterPro" id="IPR003660">
    <property type="entry name" value="HAMP_dom"/>
</dbReference>
<feature type="domain" description="GGDEF" evidence="3">
    <location>
        <begin position="423"/>
        <end position="557"/>
    </location>
</feature>
<keyword evidence="4" id="KW-0378">Hydrolase</keyword>
<dbReference type="Gene3D" id="6.10.340.10">
    <property type="match status" value="1"/>
</dbReference>
<dbReference type="InterPro" id="IPR043128">
    <property type="entry name" value="Rev_trsase/Diguanyl_cyclase"/>
</dbReference>
<dbReference type="Pfam" id="PF00990">
    <property type="entry name" value="GGDEF"/>
    <property type="match status" value="1"/>
</dbReference>
<dbReference type="InterPro" id="IPR052163">
    <property type="entry name" value="DGC-Regulatory_Protein"/>
</dbReference>
<dbReference type="EC" id="3.1.4.52" evidence="4"/>
<sequence length="557" mass="61619">MQLRPLANSLIFRVVAIGLFLMAVALVTRLALLTGTLRESIQELVGTHLLAVATYVAGDIDGKVRVRQRLLEDMAKDMPLDLLQKPRELESWLARHHALVPLFSLGMVVVPVSGHGAIADSPPLAGRRELDFSKRDWFRDARDKTRFVVGKPEIDQLTQKGIIIMAAPIQDKQHRVVAVIYGTTALDTPGFLDLIQNNVIGRTGGYLLISPHDDIFVAATMPKMRLRPLPPPGANRMHDLAMAGYRGTGITVNAFGIEELVAFVSVTAADWFVVARMPSEEAFEPVEKIRDIVRRNGLAISLALAVVFIFVLVLALRPMNHASREMRRMAAGEIELQRLPVTRGDEIGTMIASFNQLVDRLRLNEASLKERSDALEKALGDLRQSEARMTHMAHHDPLTGLPNRALFEDRLHQALMRAERNDKSAALLFLDLDGFKPVNDHHGHEAGDEVLRQLTARFCENLRRADTVARLGGDEFVVLLADLDDARRNAAIVAAKCLETIAPDFLVGELRLSLGLSIGIAIYPDDAAGAATLLAHADQAMYRAKQNGRGRYEFFRP</sequence>
<dbReference type="CDD" id="cd18774">
    <property type="entry name" value="PDC2_HK_sensor"/>
    <property type="match status" value="1"/>
</dbReference>
<evidence type="ECO:0000259" key="2">
    <source>
        <dbReference type="PROSITE" id="PS50885"/>
    </source>
</evidence>
<dbReference type="Pfam" id="PF00672">
    <property type="entry name" value="HAMP"/>
    <property type="match status" value="1"/>
</dbReference>
<dbReference type="FunFam" id="3.30.70.270:FF:000001">
    <property type="entry name" value="Diguanylate cyclase domain protein"/>
    <property type="match status" value="1"/>
</dbReference>
<feature type="transmembrane region" description="Helical" evidence="1">
    <location>
        <begin position="12"/>
        <end position="32"/>
    </location>
</feature>
<protein>
    <submittedName>
        <fullName evidence="4">Cyclic di-GMP phosphodiesterase Gmr</fullName>
        <ecNumber evidence="4">3.1.4.52</ecNumber>
    </submittedName>
</protein>
<dbReference type="SMART" id="SM00267">
    <property type="entry name" value="GGDEF"/>
    <property type="match status" value="1"/>
</dbReference>
<name>A0A080M1I3_9PROT</name>
<dbReference type="Gene3D" id="3.30.70.270">
    <property type="match status" value="1"/>
</dbReference>
<dbReference type="SUPFAM" id="SSF158472">
    <property type="entry name" value="HAMP domain-like"/>
    <property type="match status" value="1"/>
</dbReference>
<dbReference type="SUPFAM" id="SSF55073">
    <property type="entry name" value="Nucleotide cyclase"/>
    <property type="match status" value="1"/>
</dbReference>
<comment type="caution">
    <text evidence="4">The sequence shown here is derived from an EMBL/GenBank/DDBJ whole genome shotgun (WGS) entry which is preliminary data.</text>
</comment>
<keyword evidence="5" id="KW-1185">Reference proteome</keyword>